<dbReference type="PROSITE" id="PS51257">
    <property type="entry name" value="PROKAR_LIPOPROTEIN"/>
    <property type="match status" value="1"/>
</dbReference>
<dbReference type="EMBL" id="AGDZ01000018">
    <property type="protein sequence ID" value="EMB25593.1"/>
    <property type="molecule type" value="Genomic_DNA"/>
</dbReference>
<accession>M2BVS4</accession>
<dbReference type="PATRIC" id="fig|999437.3.peg.730"/>
<dbReference type="HOGENOM" id="CLU_1685790_0_0_12"/>
<sequence length="158" mass="17628">MVNLKDHRREAGFSSLNKLVIFFGILVLIACFILGAAAFYIAKTPIHELTDSIRILKNTMKILWVLMVVMSILITIVLSLTILRLRPVKRKKELSYLSTLFNNTILKIGDSVKLFDTNTAAVQQMGNELASDITETASTINQIQTLAQAESITETTEN</sequence>
<proteinExistence type="predicted"/>
<gene>
    <name evidence="2" type="ORF">HMPREF9733_00725</name>
</gene>
<dbReference type="OrthoDB" id="9934204at2"/>
<evidence type="ECO:0000313" key="3">
    <source>
        <dbReference type="Proteomes" id="UP000016183"/>
    </source>
</evidence>
<comment type="caution">
    <text evidence="2">The sequence shown here is derived from an EMBL/GenBank/DDBJ whole genome shotgun (WGS) entry which is preliminary data.</text>
</comment>
<feature type="transmembrane region" description="Helical" evidence="1">
    <location>
        <begin position="20"/>
        <end position="42"/>
    </location>
</feature>
<name>M2BVS4_TREDN</name>
<reference evidence="2 3" key="1">
    <citation type="submission" date="2012-01" db="EMBL/GenBank/DDBJ databases">
        <title>The Genome Sequence of Treponema denticola SP33.</title>
        <authorList>
            <consortium name="The Broad Institute Genome Sequencing Platform"/>
            <person name="Earl A."/>
            <person name="Ward D."/>
            <person name="Feldgarden M."/>
            <person name="Gevers D."/>
            <person name="Blanton J.M."/>
            <person name="Fenno C.J."/>
            <person name="Baranova O.V."/>
            <person name="Mathney J."/>
            <person name="Dewhirst F.E."/>
            <person name="Izard J."/>
            <person name="Young S.K."/>
            <person name="Zeng Q."/>
            <person name="Gargeya S."/>
            <person name="Fitzgerald M."/>
            <person name="Haas B."/>
            <person name="Abouelleil A."/>
            <person name="Alvarado L."/>
            <person name="Arachchi H.M."/>
            <person name="Berlin A."/>
            <person name="Chapman S.B."/>
            <person name="Gearin G."/>
            <person name="Goldberg J."/>
            <person name="Griggs A."/>
            <person name="Gujja S."/>
            <person name="Hansen M."/>
            <person name="Heiman D."/>
            <person name="Howarth C."/>
            <person name="Larimer J."/>
            <person name="Lui A."/>
            <person name="MacDonald P.J.P."/>
            <person name="McCowen C."/>
            <person name="Montmayeur A."/>
            <person name="Murphy C."/>
            <person name="Neiman D."/>
            <person name="Pearson M."/>
            <person name="Priest M."/>
            <person name="Roberts A."/>
            <person name="Saif S."/>
            <person name="Shea T."/>
            <person name="Sisk P."/>
            <person name="Stolte C."/>
            <person name="Sykes S."/>
            <person name="Wortman J."/>
            <person name="Nusbaum C."/>
            <person name="Birren B."/>
        </authorList>
    </citation>
    <scope>NUCLEOTIDE SEQUENCE [LARGE SCALE GENOMIC DNA]</scope>
    <source>
        <strain evidence="2 3">SP33</strain>
    </source>
</reference>
<dbReference type="RefSeq" id="WP_010694106.1">
    <property type="nucleotide sequence ID" value="NZ_KB442453.1"/>
</dbReference>
<keyword evidence="1" id="KW-1133">Transmembrane helix</keyword>
<protein>
    <submittedName>
        <fullName evidence="2">Uncharacterized protein</fullName>
    </submittedName>
</protein>
<dbReference type="AlphaFoldDB" id="M2BVS4"/>
<keyword evidence="1" id="KW-0472">Membrane</keyword>
<organism evidence="2 3">
    <name type="scientific">Treponema denticola SP33</name>
    <dbReference type="NCBI Taxonomy" id="999437"/>
    <lineage>
        <taxon>Bacteria</taxon>
        <taxon>Pseudomonadati</taxon>
        <taxon>Spirochaetota</taxon>
        <taxon>Spirochaetia</taxon>
        <taxon>Spirochaetales</taxon>
        <taxon>Treponemataceae</taxon>
        <taxon>Treponema</taxon>
    </lineage>
</organism>
<evidence type="ECO:0000313" key="2">
    <source>
        <dbReference type="EMBL" id="EMB25593.1"/>
    </source>
</evidence>
<keyword evidence="1" id="KW-0812">Transmembrane</keyword>
<dbReference type="Proteomes" id="UP000016183">
    <property type="component" value="Unassembled WGS sequence"/>
</dbReference>
<feature type="transmembrane region" description="Helical" evidence="1">
    <location>
        <begin position="62"/>
        <end position="83"/>
    </location>
</feature>
<evidence type="ECO:0000256" key="1">
    <source>
        <dbReference type="SAM" id="Phobius"/>
    </source>
</evidence>